<feature type="region of interest" description="Disordered" evidence="26">
    <location>
        <begin position="2493"/>
        <end position="2524"/>
    </location>
</feature>
<keyword evidence="15" id="KW-0378">Hydrolase</keyword>
<keyword evidence="17" id="KW-0460">Magnesium</keyword>
<feature type="compositionally biased region" description="Low complexity" evidence="26">
    <location>
        <begin position="2500"/>
        <end position="2517"/>
    </location>
</feature>
<evidence type="ECO:0000256" key="19">
    <source>
        <dbReference type="ARBA" id="ARBA00023119"/>
    </source>
</evidence>
<dbReference type="Pfam" id="PF01391">
    <property type="entry name" value="Collagen"/>
    <property type="match status" value="1"/>
</dbReference>
<keyword evidence="12 25" id="KW-0747">Spliceosome</keyword>
<comment type="similarity">
    <text evidence="6">Belongs to the CCR4/nocturin family.</text>
</comment>
<feature type="compositionally biased region" description="Basic and acidic residues" evidence="26">
    <location>
        <begin position="1352"/>
        <end position="1361"/>
    </location>
</feature>
<evidence type="ECO:0000256" key="7">
    <source>
        <dbReference type="ARBA" id="ARBA00022490"/>
    </source>
</evidence>
<keyword evidence="18" id="KW-0090">Biological rhythms</keyword>
<dbReference type="PROSITE" id="PS00108">
    <property type="entry name" value="PROTEIN_KINASE_ST"/>
    <property type="match status" value="2"/>
</dbReference>
<dbReference type="PANTHER" id="PTHR12942:SF2">
    <property type="entry name" value="PRE-MRNA-SPLICING FACTOR SLU7"/>
    <property type="match status" value="1"/>
</dbReference>
<accession>A0A553MNJ0</accession>
<feature type="compositionally biased region" description="Basic and acidic residues" evidence="26">
    <location>
        <begin position="1426"/>
        <end position="1436"/>
    </location>
</feature>
<feature type="compositionally biased region" description="Polar residues" evidence="26">
    <location>
        <begin position="2297"/>
        <end position="2308"/>
    </location>
</feature>
<keyword evidence="20 25" id="KW-0508">mRNA splicing</keyword>
<keyword evidence="16 24" id="KW-0067">ATP-binding</keyword>
<evidence type="ECO:0000256" key="6">
    <source>
        <dbReference type="ARBA" id="ARBA00010774"/>
    </source>
</evidence>
<feature type="compositionally biased region" description="Low complexity" evidence="26">
    <location>
        <begin position="594"/>
        <end position="606"/>
    </location>
</feature>
<comment type="subunit">
    <text evidence="25">Associated with the spliceosome.</text>
</comment>
<comment type="caution">
    <text evidence="29">The sequence shown here is derived from an EMBL/GenBank/DDBJ whole genome shotgun (WGS) entry which is preliminary data.</text>
</comment>
<feature type="domain" description="C1q" evidence="28">
    <location>
        <begin position="696"/>
        <end position="832"/>
    </location>
</feature>
<name>A0A553MNJ0_9TELE</name>
<dbReference type="CDD" id="cd09096">
    <property type="entry name" value="Deadenylase_nocturnin"/>
    <property type="match status" value="1"/>
</dbReference>
<feature type="non-terminal residue" evidence="29">
    <location>
        <position position="2921"/>
    </location>
</feature>
<dbReference type="FunFam" id="2.60.120.40:FF:000001">
    <property type="entry name" value="Complement C1q B chain"/>
    <property type="match status" value="1"/>
</dbReference>
<dbReference type="SUPFAM" id="SSF49842">
    <property type="entry name" value="TNF-like"/>
    <property type="match status" value="1"/>
</dbReference>
<dbReference type="GO" id="GO:0004672">
    <property type="term" value="F:protein kinase activity"/>
    <property type="evidence" value="ECO:0007669"/>
    <property type="project" value="InterPro"/>
</dbReference>
<feature type="compositionally biased region" description="Basic and acidic residues" evidence="26">
    <location>
        <begin position="2277"/>
        <end position="2295"/>
    </location>
</feature>
<dbReference type="PANTHER" id="PTHR12942">
    <property type="entry name" value="STEP II SPLICING FACTOR SLU7"/>
    <property type="match status" value="1"/>
</dbReference>
<dbReference type="Pfam" id="PF03372">
    <property type="entry name" value="Exo_endo_phos"/>
    <property type="match status" value="1"/>
</dbReference>
<dbReference type="GO" id="GO:0000398">
    <property type="term" value="P:mRNA splicing, via spliceosome"/>
    <property type="evidence" value="ECO:0007669"/>
    <property type="project" value="UniProtKB-UniRule"/>
</dbReference>
<dbReference type="OrthoDB" id="249612at2759"/>
<evidence type="ECO:0000313" key="30">
    <source>
        <dbReference type="Proteomes" id="UP000316079"/>
    </source>
</evidence>
<evidence type="ECO:0000256" key="13">
    <source>
        <dbReference type="ARBA" id="ARBA00022729"/>
    </source>
</evidence>
<comment type="function">
    <text evidence="25">Involved in pre-mRNA splicing.</text>
</comment>
<evidence type="ECO:0000259" key="27">
    <source>
        <dbReference type="PROSITE" id="PS50011"/>
    </source>
</evidence>
<dbReference type="GO" id="GO:0030628">
    <property type="term" value="F:pre-mRNA 3'-splice site binding"/>
    <property type="evidence" value="ECO:0007669"/>
    <property type="project" value="UniProtKB-UniRule"/>
</dbReference>
<dbReference type="PROSITE" id="PS00107">
    <property type="entry name" value="PROTEIN_KINASE_ATP"/>
    <property type="match status" value="2"/>
</dbReference>
<dbReference type="InterPro" id="IPR034965">
    <property type="entry name" value="Deadenylase_nocturnin"/>
</dbReference>
<dbReference type="FunFam" id="3.60.10.10:FF:000012">
    <property type="entry name" value="nocturnin isoform X2"/>
    <property type="match status" value="1"/>
</dbReference>
<dbReference type="InterPro" id="IPR036691">
    <property type="entry name" value="Endo/exonu/phosph_ase_sf"/>
</dbReference>
<evidence type="ECO:0000256" key="17">
    <source>
        <dbReference type="ARBA" id="ARBA00022842"/>
    </source>
</evidence>
<protein>
    <recommendedName>
        <fullName evidence="25">Pre-mRNA-splicing factor SLU7</fullName>
    </recommendedName>
</protein>
<dbReference type="SUPFAM" id="SSF56112">
    <property type="entry name" value="Protein kinase-like (PK-like)"/>
    <property type="match status" value="2"/>
</dbReference>
<evidence type="ECO:0000256" key="24">
    <source>
        <dbReference type="PROSITE-ProRule" id="PRU10141"/>
    </source>
</evidence>
<dbReference type="GO" id="GO:0005524">
    <property type="term" value="F:ATP binding"/>
    <property type="evidence" value="ECO:0007669"/>
    <property type="project" value="UniProtKB-UniRule"/>
</dbReference>
<dbReference type="InterPro" id="IPR001073">
    <property type="entry name" value="C1q_dom"/>
</dbReference>
<keyword evidence="10 25" id="KW-0507">mRNA processing</keyword>
<evidence type="ECO:0000256" key="11">
    <source>
        <dbReference type="ARBA" id="ARBA00022723"/>
    </source>
</evidence>
<keyword evidence="9" id="KW-0272">Extracellular matrix</keyword>
<evidence type="ECO:0000313" key="29">
    <source>
        <dbReference type="EMBL" id="TRY54749.1"/>
    </source>
</evidence>
<dbReference type="PROSITE" id="PS50011">
    <property type="entry name" value="PROTEIN_KINASE_DOM"/>
    <property type="match status" value="2"/>
</dbReference>
<feature type="compositionally biased region" description="Basic and acidic residues" evidence="26">
    <location>
        <begin position="2152"/>
        <end position="2161"/>
    </location>
</feature>
<dbReference type="GO" id="GO:0005581">
    <property type="term" value="C:collagen trimer"/>
    <property type="evidence" value="ECO:0007669"/>
    <property type="project" value="UniProtKB-KW"/>
</dbReference>
<dbReference type="Pfam" id="PF00069">
    <property type="entry name" value="Pkinase"/>
    <property type="match status" value="2"/>
</dbReference>
<evidence type="ECO:0000256" key="8">
    <source>
        <dbReference type="ARBA" id="ARBA00022525"/>
    </source>
</evidence>
<dbReference type="FunFam" id="3.30.200.20:FF:000246">
    <property type="entry name" value="Pim proto-oncogene, serine/threonine kinase,-related 152"/>
    <property type="match status" value="2"/>
</dbReference>
<evidence type="ECO:0000256" key="4">
    <source>
        <dbReference type="ARBA" id="ARBA00004498"/>
    </source>
</evidence>
<dbReference type="PRINTS" id="PR00007">
    <property type="entry name" value="COMPLEMNTC1Q"/>
</dbReference>
<evidence type="ECO:0000256" key="23">
    <source>
        <dbReference type="ARBA" id="ARBA00046810"/>
    </source>
</evidence>
<dbReference type="GO" id="GO:0007623">
    <property type="term" value="P:circadian rhythm"/>
    <property type="evidence" value="ECO:0007669"/>
    <property type="project" value="InterPro"/>
</dbReference>
<dbReference type="GO" id="GO:0046872">
    <property type="term" value="F:metal ion binding"/>
    <property type="evidence" value="ECO:0007669"/>
    <property type="project" value="UniProtKB-KW"/>
</dbReference>
<keyword evidence="30" id="KW-1185">Reference proteome</keyword>
<comment type="cofactor">
    <cofactor evidence="1">
        <name>Mg(2+)</name>
        <dbReference type="ChEBI" id="CHEBI:18420"/>
    </cofactor>
</comment>
<dbReference type="InterPro" id="IPR008160">
    <property type="entry name" value="Collagen"/>
</dbReference>
<keyword evidence="11" id="KW-0479">Metal-binding</keyword>
<comment type="function">
    <text evidence="22">Required for pre-mRNA splicing as component of the spliceosome. Participates in the second catalytic step of pre-mRNA splicing, when the free hydroxyl group of exon I attacks the 3'-splice site to generate spliced mRNA and the excised lariat intron. Required for holding exon 1 properly in the spliceosome and for correct AG identification when more than one possible AG exists in 3'-splicing site region. May be involved in the activation of proximal AG. Probably also involved in alternative splicing regulation.</text>
</comment>
<evidence type="ECO:0000256" key="5">
    <source>
        <dbReference type="ARBA" id="ARBA00007203"/>
    </source>
</evidence>
<dbReference type="GO" id="GO:0005737">
    <property type="term" value="C:cytoplasm"/>
    <property type="evidence" value="ECO:0007669"/>
    <property type="project" value="UniProtKB-SubCell"/>
</dbReference>
<evidence type="ECO:0000256" key="10">
    <source>
        <dbReference type="ARBA" id="ARBA00022664"/>
    </source>
</evidence>
<feature type="region of interest" description="Disordered" evidence="26">
    <location>
        <begin position="2391"/>
        <end position="2415"/>
    </location>
</feature>
<feature type="region of interest" description="Disordered" evidence="26">
    <location>
        <begin position="481"/>
        <end position="520"/>
    </location>
</feature>
<evidence type="ECO:0000256" key="22">
    <source>
        <dbReference type="ARBA" id="ARBA00045201"/>
    </source>
</evidence>
<feature type="compositionally biased region" description="Basic and acidic residues" evidence="26">
    <location>
        <begin position="210"/>
        <end position="221"/>
    </location>
</feature>
<dbReference type="EMBL" id="SRMA01027341">
    <property type="protein sequence ID" value="TRY54748.1"/>
    <property type="molecule type" value="Genomic_DNA"/>
</dbReference>
<evidence type="ECO:0000256" key="25">
    <source>
        <dbReference type="RuleBase" id="RU367071"/>
    </source>
</evidence>
<dbReference type="Pfam" id="PF11708">
    <property type="entry name" value="Slu7"/>
    <property type="match status" value="1"/>
</dbReference>
<dbReference type="InterPro" id="IPR021715">
    <property type="entry name" value="Slu7_dom"/>
</dbReference>
<evidence type="ECO:0000256" key="14">
    <source>
        <dbReference type="ARBA" id="ARBA00022741"/>
    </source>
</evidence>
<feature type="region of interest" description="Disordered" evidence="26">
    <location>
        <begin position="867"/>
        <end position="897"/>
    </location>
</feature>
<organism evidence="29 30">
    <name type="scientific">Danionella cerebrum</name>
    <dbReference type="NCBI Taxonomy" id="2873325"/>
    <lineage>
        <taxon>Eukaryota</taxon>
        <taxon>Metazoa</taxon>
        <taxon>Chordata</taxon>
        <taxon>Craniata</taxon>
        <taxon>Vertebrata</taxon>
        <taxon>Euteleostomi</taxon>
        <taxon>Actinopterygii</taxon>
        <taxon>Neopterygii</taxon>
        <taxon>Teleostei</taxon>
        <taxon>Ostariophysi</taxon>
        <taxon>Cypriniformes</taxon>
        <taxon>Danionidae</taxon>
        <taxon>Danioninae</taxon>
        <taxon>Danionella</taxon>
    </lineage>
</organism>
<feature type="domain" description="Protein kinase" evidence="27">
    <location>
        <begin position="1730"/>
        <end position="2039"/>
    </location>
</feature>
<comment type="similarity">
    <text evidence="5 25">Belongs to the SLU7 family.</text>
</comment>
<feature type="region of interest" description="Disordered" evidence="26">
    <location>
        <begin position="1659"/>
        <end position="1689"/>
    </location>
</feature>
<feature type="region of interest" description="Disordered" evidence="26">
    <location>
        <begin position="1320"/>
        <end position="1518"/>
    </location>
</feature>
<dbReference type="InterPro" id="IPR017441">
    <property type="entry name" value="Protein_kinase_ATP_BS"/>
</dbReference>
<evidence type="ECO:0000256" key="26">
    <source>
        <dbReference type="SAM" id="MobiDB-lite"/>
    </source>
</evidence>
<dbReference type="GO" id="GO:0005681">
    <property type="term" value="C:spliceosomal complex"/>
    <property type="evidence" value="ECO:0007669"/>
    <property type="project" value="UniProtKB-UniRule"/>
</dbReference>
<feature type="compositionally biased region" description="Basic and acidic residues" evidence="26">
    <location>
        <begin position="16"/>
        <end position="37"/>
    </location>
</feature>
<feature type="compositionally biased region" description="Low complexity" evidence="26">
    <location>
        <begin position="1664"/>
        <end position="1681"/>
    </location>
</feature>
<feature type="compositionally biased region" description="Polar residues" evidence="26">
    <location>
        <begin position="2399"/>
        <end position="2410"/>
    </location>
</feature>
<feature type="region of interest" description="Disordered" evidence="26">
    <location>
        <begin position="204"/>
        <end position="230"/>
    </location>
</feature>
<dbReference type="Gene3D" id="3.30.200.20">
    <property type="entry name" value="Phosphorylase Kinase, domain 1"/>
    <property type="match status" value="2"/>
</dbReference>
<comment type="subunit">
    <text evidence="23">Component of pre-catalytic, catalytic and post-catalytic spliceosomes. Associates with the spliceosome prior to recognition of the 3'-splice site for step II, probably during catalysis of step I.</text>
</comment>
<dbReference type="PROSITE" id="PS50871">
    <property type="entry name" value="C1Q"/>
    <property type="match status" value="1"/>
</dbReference>
<feature type="binding site" evidence="24">
    <location>
        <position position="2599"/>
    </location>
    <ligand>
        <name>ATP</name>
        <dbReference type="ChEBI" id="CHEBI:30616"/>
    </ligand>
</feature>
<dbReference type="FunFam" id="1.10.510.10:FF:000392">
    <property type="entry name" value="Pim proto-oncogene, serine/threonine kinase,-related 152"/>
    <property type="match status" value="1"/>
</dbReference>
<dbReference type="STRING" id="623744.A0A553MNJ0"/>
<keyword evidence="19" id="KW-0176">Collagen</keyword>
<sequence>MSEEKGSVSEGIVDLEEPKKMTREDWRKKKELEEQRKLGNAPAEVDEEGKDINPHIPQYISSVPWYIDPSKRPTLKHQRPQDEKQNKFAPIGDWYKRGVQEKSVSTKYRKGACENCGALTHKKKDCMERPRKVGAKFSGTGMAPDEHSQVNLSMDYDGKRDRWNGYDPDEHMRIVEEYAKVDLAKRTLKAQKLQEELASGKLMDQANSKKHLDDEIAQEHSSEDEDDDKYVDDFDMPGQNFDSKRRITVRNLRIREDIAKYLRNLDPNSAYYDPKTRAMRENPYSNTGKNPEEVGYAGDNFVRYSGDTISMAQTQLFAWEAYEKGSEVHLQADPTKLELLHQSYKVKKDDFKEKQKETILERYGGEEHLDAPPRELLLAQTEEYVEYSRHGAVLKGQEKAVACSKYEEDVLLNNHTCIWGSYWKDGFWGYKCCHSMVKQSYCTGDAGKKVASNTCTPFEEDVEEAQTSEEPKTLLQLHQEKLKDKKKKKKSKKHRDSDSSSDEEDDTKKKEKLKKALSAEEQRLKHVAEIMQIDERKRPYNSLKEVREPTEEEMEAFRMKRCRPDDPMASFLGHASWKDTNLTSHSTAMISCLPGPKGSQGSPGSRGNEGRMGRPGADGQDGRDGDRGAKGEKGEQGRPGYPGRRGRPGYPGLVGKSGPRGPKGVEGPPGPSGPTGVRGETGDFGESGSPGGCSCGSAARSAFSVAVTKSFPKEQIPIPFDRILLNAGGHYSATSGKFNCMIPGVYYFTYDVTLSNKHLAIGLVQNGQYRIKTFDANTGNYDVASGSTILRLKKGDQVWLQIFYSEQNGLFFDPYWTDSVFTGFLIFADQAAESERKTGVTMNPVRRCSSLLHRDLAAVCLSSLGTKPPNKNPPASSRHCHSGGAHPPTKSSPSPSLIGALQVCQMGTSSSSRLFGTLAQTLSSSSVSDPQADVDEYEYGQADADALLRECEEVLRNRPPRLHRDFITTRPGSLQNAPLRIMQWNILAQALGEGKDGFVRCPMDALNWSERKYLILEEILTYRPDILCLQEVDHYFDTFQPILASLGYQSSFCPKPCSPCLDVHNNNGPDGCALFFQRCRFQLLHTAHLRLSAMMLKTNQVAVVATLRCRLTGRMFCVAVTHLKARSGWEAFRSAQGANLLQQLGDLTSQSVDQDQHAGIEEGIPLVVCGDFNAEPCEEVYKRFMNSPLKLDSVYKCLSEDGSTEPPYTSWKIRPSGESCSTLDYIWYSQRAFQVDAVLKIPTEEQIGPDRLPSYHYPSDHLSLTMAQNERHSLNENKIVCVSAGMTSDTSIMEVVKIPLRKRKSKNCFPEEPVKKRRRIEGVEMSEKKRRNISVHNKPSRKRKSEISDEEPERKRSKLESFSDVLSYDEERAKNRSGTDGVESERKKREISCCKRSSNEISSNEISDEEPERKRRRLESFSDVLSYDKERDKNKSGTDGVESASKKREISCCKRSSNEISSNEISDEEPERKRRRLETFRERKNSSDEVSERNRKNSTSMKRTSENFGDAPKKKSRKMETSNLIMFSSDVLPQTSPEQLTQARANVDLPNISRPTELGELLMEAYDGLIRLRLTELSVTVRPPRRRNHVGIFGHPTTNNNRRTSPLYSLDSCESSDEGTKSFSALFSINVDSTWVQRARTQPSNTTVQMVSVESLVGHKLGHPTTNNNQQTPTLHSLESSESSDEDTGLTGALVQSIQANPRNNTVEMVSAESLVIQPAPTRRHILDSIEMSRVLGRGGFGIVYSGRRLRDGRKVAVKFVKKTKHMQTILIPGSTAPIPLEVGLLQMVNQNPRVSEIIQLLKWKDMGDFYTMVLERPFPSEDLQHFLARCGGVLKEDVARSLMWQVTLASEVCCARGVFHRDIKLENILVNPQSLRIKLIDFGCGDILRDASYTVFCGTLMYSPPEYGMRGRYRGRPATVWSLGVLLFLMLCGHFPNLRELVCIQRGMWCAASLIKLLPSHSASPADSTTGANRFGGNPTAYVVCGVLMEQRFCDTDQKQISLEETWCHSGGVLMEQRFCDTDQKQISLEETWCHSVYPQPVGVLMEQRFRSRANWFGGILVLSVLDGVRMEQTWRREKRCDHIDFDDTSIMEVVKIPLRKRKSKNCFPEEPVKKRRRIEGVEMSEKKRRNISVHNKPSRKRKSEISDEEPERKRSKLESFSDVLSYNEERAKNRSGTNGVESERKKREISCCKRSSNEISSNEISDEEPERKRRRLESFSDVLSYDEERDKNKSGTDGVESASKKREISCCKRSSNEISSNEISDEEPERKRRRLETFRERNNSSDEVSERNRKNSASLKRTSQKNFGDAPKKKTRKMETSNLIMFSSDVLPQTSPEQLPVTQARANVDLQNISRPTELGELLMEAYDGLIRLRLTELSVTVGPPRRRNHVGIFGHPTTNNNRRTSPLYSLDSCESSDEGTKSFSALFSINADGAWVQRARTQPSNTTVEMVSVESLVALTKRHIPEPTDMSGVVSQGVLDIVYSGRGLKDGHKLGHPTTNNNQQTPTLHSLESSESSDEDTGLTGALVQSVQANPRNNTVEMVSAESLVIQPAPTRRHIFDSIEMSRVLGRGGFGIVYSGRRLRDGRKVAVKFVKKTKHMQTILIPGSTAPIPLEVGLLQMVNQNPRVSEIIQLLKWKDMGDFYTMVLERPLPSEDLQHFLARCGGVLREDVARNLMWQVTLASEVCCARGVFHRDIKLENILVNPQTLQIKLIDFGCGEILRDASYTVFCGTLMYSPPEYGMRGRYRGRPATVWSLGVLLFLMLCGHFPNLRELVWIQRGMWCPPHLSSNCCHLIQHLLQMQPLERIDLEEIRQHMWFVDSGVLMEQRFCDTDQKQISLEETWCHSGLYSTELDNYKIQPKIILSSTSWSPDGAEIQIKSKLVWRNSGVISVCTQLDGVRMEQTWRREKRCDHIDFD</sequence>
<evidence type="ECO:0000256" key="12">
    <source>
        <dbReference type="ARBA" id="ARBA00022728"/>
    </source>
</evidence>
<keyword evidence="14 24" id="KW-0547">Nucleotide-binding</keyword>
<dbReference type="EMBL" id="SRMA01027341">
    <property type="protein sequence ID" value="TRY54749.1"/>
    <property type="molecule type" value="Genomic_DNA"/>
</dbReference>
<feature type="compositionally biased region" description="Basic residues" evidence="26">
    <location>
        <begin position="1328"/>
        <end position="1344"/>
    </location>
</feature>
<gene>
    <name evidence="29" type="ORF">DNTS_031271</name>
</gene>
<evidence type="ECO:0000256" key="1">
    <source>
        <dbReference type="ARBA" id="ARBA00001946"/>
    </source>
</evidence>
<feature type="compositionally biased region" description="Basic and acidic residues" evidence="26">
    <location>
        <begin position="1477"/>
        <end position="1495"/>
    </location>
</feature>
<dbReference type="Gene3D" id="2.60.120.40">
    <property type="match status" value="1"/>
</dbReference>
<dbReference type="InterPro" id="IPR008983">
    <property type="entry name" value="Tumour_necrosis_fac-like_dom"/>
</dbReference>
<reference evidence="29 30" key="1">
    <citation type="journal article" date="2019" name="Sci. Data">
        <title>Hybrid genome assembly and annotation of Danionella translucida.</title>
        <authorList>
            <person name="Kadobianskyi M."/>
            <person name="Schulze L."/>
            <person name="Schuelke M."/>
            <person name="Judkewitz B."/>
        </authorList>
    </citation>
    <scope>NUCLEOTIDE SEQUENCE [LARGE SCALE GENOMIC DNA]</scope>
    <source>
        <strain evidence="29 30">Bolton</strain>
    </source>
</reference>
<keyword evidence="7" id="KW-0963">Cytoplasm</keyword>
<dbReference type="Gene3D" id="3.60.10.10">
    <property type="entry name" value="Endonuclease/exonuclease/phosphatase"/>
    <property type="match status" value="1"/>
</dbReference>
<feature type="compositionally biased region" description="Basic residues" evidence="26">
    <location>
        <begin position="484"/>
        <end position="494"/>
    </location>
</feature>
<dbReference type="Pfam" id="PF00386">
    <property type="entry name" value="C1q"/>
    <property type="match status" value="1"/>
</dbReference>
<reference evidence="29" key="2">
    <citation type="submission" date="2019-04" db="EMBL/GenBank/DDBJ databases">
        <authorList>
            <person name="Kadobianskyi M."/>
            <person name="Schulze L."/>
            <person name="Schuelke M."/>
            <person name="Judkewitz B."/>
        </authorList>
    </citation>
    <scope>NUCLEOTIDE SEQUENCE</scope>
    <source>
        <strain evidence="29">Bolton</strain>
        <tissue evidence="29">Whole-body</tissue>
    </source>
</reference>
<feature type="compositionally biased region" description="Basic and acidic residues" evidence="26">
    <location>
        <begin position="2183"/>
        <end position="2193"/>
    </location>
</feature>
<dbReference type="Gene3D" id="1.10.510.10">
    <property type="entry name" value="Transferase(Phosphotransferase) domain 1"/>
    <property type="match status" value="2"/>
</dbReference>
<dbReference type="GO" id="GO:0004535">
    <property type="term" value="F:poly(A)-specific ribonuclease activity"/>
    <property type="evidence" value="ECO:0007669"/>
    <property type="project" value="InterPro"/>
</dbReference>
<dbReference type="SUPFAM" id="SSF56219">
    <property type="entry name" value="DNase I-like"/>
    <property type="match status" value="1"/>
</dbReference>
<dbReference type="SMART" id="SM00220">
    <property type="entry name" value="S_TKc"/>
    <property type="match status" value="2"/>
</dbReference>
<feature type="compositionally biased region" description="Basic and acidic residues" evidence="26">
    <location>
        <begin position="620"/>
        <end position="636"/>
    </location>
</feature>
<evidence type="ECO:0000256" key="18">
    <source>
        <dbReference type="ARBA" id="ARBA00023108"/>
    </source>
</evidence>
<proteinExistence type="inferred from homology"/>
<dbReference type="InterPro" id="IPR011009">
    <property type="entry name" value="Kinase-like_dom_sf"/>
</dbReference>
<feature type="compositionally biased region" description="Basic residues" evidence="26">
    <location>
        <begin position="2128"/>
        <end position="2144"/>
    </location>
</feature>
<feature type="region of interest" description="Disordered" evidence="26">
    <location>
        <begin position="588"/>
        <end position="691"/>
    </location>
</feature>
<evidence type="ECO:0000256" key="3">
    <source>
        <dbReference type="ARBA" id="ARBA00004496"/>
    </source>
</evidence>
<keyword evidence="13" id="KW-0732">Signal</keyword>
<evidence type="ECO:0000256" key="20">
    <source>
        <dbReference type="ARBA" id="ARBA00023187"/>
    </source>
</evidence>
<keyword evidence="8" id="KW-0964">Secreted</keyword>
<feature type="region of interest" description="Disordered" evidence="26">
    <location>
        <begin position="2120"/>
        <end position="2320"/>
    </location>
</feature>
<dbReference type="InterPro" id="IPR000719">
    <property type="entry name" value="Prot_kinase_dom"/>
</dbReference>
<evidence type="ECO:0000256" key="15">
    <source>
        <dbReference type="ARBA" id="ARBA00022801"/>
    </source>
</evidence>
<evidence type="ECO:0000256" key="9">
    <source>
        <dbReference type="ARBA" id="ARBA00022530"/>
    </source>
</evidence>
<keyword evidence="21 25" id="KW-0539">Nucleus</keyword>
<feature type="region of interest" description="Disordered" evidence="26">
    <location>
        <begin position="1"/>
        <end position="92"/>
    </location>
</feature>
<evidence type="ECO:0000256" key="21">
    <source>
        <dbReference type="ARBA" id="ARBA00023242"/>
    </source>
</evidence>
<dbReference type="InterPro" id="IPR005135">
    <property type="entry name" value="Endo/exonuclease/phosphatase"/>
</dbReference>
<feature type="binding site" evidence="24">
    <location>
        <position position="1763"/>
    </location>
    <ligand>
        <name>ATP</name>
        <dbReference type="ChEBI" id="CHEBI:30616"/>
    </ligand>
</feature>
<dbReference type="InterPro" id="IPR008271">
    <property type="entry name" value="Ser/Thr_kinase_AS"/>
</dbReference>
<evidence type="ECO:0000259" key="28">
    <source>
        <dbReference type="PROSITE" id="PS50871"/>
    </source>
</evidence>
<evidence type="ECO:0000256" key="16">
    <source>
        <dbReference type="ARBA" id="ARBA00022840"/>
    </source>
</evidence>
<dbReference type="Proteomes" id="UP000316079">
    <property type="component" value="Unassembled WGS sequence"/>
</dbReference>
<feature type="compositionally biased region" description="Basic and acidic residues" evidence="26">
    <location>
        <begin position="1383"/>
        <end position="1393"/>
    </location>
</feature>
<evidence type="ECO:0000256" key="2">
    <source>
        <dbReference type="ARBA" id="ARBA00004123"/>
    </source>
</evidence>
<dbReference type="SMART" id="SM00110">
    <property type="entry name" value="C1Q"/>
    <property type="match status" value="1"/>
</dbReference>
<dbReference type="InterPro" id="IPR039974">
    <property type="entry name" value="Splicing_factor_SLU7"/>
</dbReference>
<feature type="domain" description="Protein kinase" evidence="27">
    <location>
        <begin position="2566"/>
        <end position="2822"/>
    </location>
</feature>
<comment type="subcellular location">
    <subcellularLocation>
        <location evidence="3">Cytoplasm</location>
    </subcellularLocation>
    <subcellularLocation>
        <location evidence="2 25">Nucleus</location>
    </subcellularLocation>
    <subcellularLocation>
        <location evidence="4">Secreted</location>
        <location evidence="4">Extracellular space</location>
        <location evidence="4">Extracellular matrix</location>
    </subcellularLocation>
</comment>